<dbReference type="GO" id="GO:0005525">
    <property type="term" value="F:GTP binding"/>
    <property type="evidence" value="ECO:0007669"/>
    <property type="project" value="UniProtKB-KW"/>
</dbReference>
<evidence type="ECO:0000313" key="12">
    <source>
        <dbReference type="Proteomes" id="UP000034846"/>
    </source>
</evidence>
<dbReference type="PROSITE" id="PS51706">
    <property type="entry name" value="G_ENGB"/>
    <property type="match status" value="1"/>
</dbReference>
<keyword evidence="3" id="KW-0132">Cell division</keyword>
<keyword evidence="9" id="KW-0131">Cell cycle</keyword>
<evidence type="ECO:0000313" key="11">
    <source>
        <dbReference type="EMBL" id="KKW29701.1"/>
    </source>
</evidence>
<dbReference type="Proteomes" id="UP000034846">
    <property type="component" value="Unassembled WGS sequence"/>
</dbReference>
<dbReference type="GO" id="GO:0046872">
    <property type="term" value="F:metal ion binding"/>
    <property type="evidence" value="ECO:0007669"/>
    <property type="project" value="UniProtKB-KW"/>
</dbReference>
<proteinExistence type="inferred from homology"/>
<evidence type="ECO:0000256" key="8">
    <source>
        <dbReference type="ARBA" id="ARBA00023210"/>
    </source>
</evidence>
<dbReference type="Gene3D" id="3.40.50.300">
    <property type="entry name" value="P-loop containing nucleotide triphosphate hydrolases"/>
    <property type="match status" value="1"/>
</dbReference>
<dbReference type="GO" id="GO:0005829">
    <property type="term" value="C:cytosol"/>
    <property type="evidence" value="ECO:0007669"/>
    <property type="project" value="TreeGrafter"/>
</dbReference>
<dbReference type="InterPro" id="IPR019987">
    <property type="entry name" value="GTP-bd_ribosome_bio_YsxC"/>
</dbReference>
<dbReference type="NCBIfam" id="TIGR00231">
    <property type="entry name" value="small_GTP"/>
    <property type="match status" value="1"/>
</dbReference>
<dbReference type="Pfam" id="PF01926">
    <property type="entry name" value="MMR_HSR1"/>
    <property type="match status" value="1"/>
</dbReference>
<keyword evidence="7" id="KW-0342">GTP-binding</keyword>
<comment type="caution">
    <text evidence="11">The sequence shown here is derived from an EMBL/GenBank/DDBJ whole genome shotgun (WGS) entry which is preliminary data.</text>
</comment>
<sequence length="202" mass="22553">LTSIPVQANNPMITATFIKSIVDLTGLPQDDKPQIAMVGRSNVGKSSMINSLTRRNKLARVSSEPGRTQTLNIYNVDENFYLIDLPGYGYAKTSKSNRAYFAEIISDYLGTTKQLKLVLLIIDARIPFSDLDGEMIAWLQKYNVPFVIVMNKIDKVSAKDTAALHALLEDRYPGVKRIEHSSSTGKNRDKVWSTIQYAIQPA</sequence>
<keyword evidence="8" id="KW-0717">Septation</keyword>
<evidence type="ECO:0000256" key="4">
    <source>
        <dbReference type="ARBA" id="ARBA00022723"/>
    </source>
</evidence>
<evidence type="ECO:0000256" key="5">
    <source>
        <dbReference type="ARBA" id="ARBA00022741"/>
    </source>
</evidence>
<feature type="non-terminal residue" evidence="11">
    <location>
        <position position="1"/>
    </location>
</feature>
<keyword evidence="5" id="KW-0547">Nucleotide-binding</keyword>
<reference evidence="11 12" key="1">
    <citation type="journal article" date="2015" name="Nature">
        <title>rRNA introns, odd ribosomes, and small enigmatic genomes across a large radiation of phyla.</title>
        <authorList>
            <person name="Brown C.T."/>
            <person name="Hug L.A."/>
            <person name="Thomas B.C."/>
            <person name="Sharon I."/>
            <person name="Castelle C.J."/>
            <person name="Singh A."/>
            <person name="Wilkins M.J."/>
            <person name="Williams K.H."/>
            <person name="Banfield J.F."/>
        </authorList>
    </citation>
    <scope>NUCLEOTIDE SEQUENCE [LARGE SCALE GENOMIC DNA]</scope>
</reference>
<dbReference type="EMBL" id="LCRD01000035">
    <property type="protein sequence ID" value="KKW29701.1"/>
    <property type="molecule type" value="Genomic_DNA"/>
</dbReference>
<dbReference type="PRINTS" id="PR00449">
    <property type="entry name" value="RASTRNSFRMNG"/>
</dbReference>
<keyword evidence="4" id="KW-0479">Metal-binding</keyword>
<evidence type="ECO:0000256" key="9">
    <source>
        <dbReference type="ARBA" id="ARBA00023306"/>
    </source>
</evidence>
<evidence type="ECO:0000256" key="3">
    <source>
        <dbReference type="ARBA" id="ARBA00022618"/>
    </source>
</evidence>
<dbReference type="PATRIC" id="fig|1618989.3.peg.518"/>
<comment type="cofactor">
    <cofactor evidence="1">
        <name>Mg(2+)</name>
        <dbReference type="ChEBI" id="CHEBI:18420"/>
    </cofactor>
</comment>
<evidence type="ECO:0000256" key="7">
    <source>
        <dbReference type="ARBA" id="ARBA00023134"/>
    </source>
</evidence>
<dbReference type="InterPro" id="IPR006073">
    <property type="entry name" value="GTP-bd"/>
</dbReference>
<accession>A0A0G1XFJ2</accession>
<protein>
    <submittedName>
        <fullName evidence="11">GTP-binding protein YsxC</fullName>
    </submittedName>
</protein>
<dbReference type="CDD" id="cd01876">
    <property type="entry name" value="YihA_EngB"/>
    <property type="match status" value="1"/>
</dbReference>
<dbReference type="InterPro" id="IPR027417">
    <property type="entry name" value="P-loop_NTPase"/>
</dbReference>
<dbReference type="SUPFAM" id="SSF52540">
    <property type="entry name" value="P-loop containing nucleoside triphosphate hydrolases"/>
    <property type="match status" value="1"/>
</dbReference>
<dbReference type="InterPro" id="IPR005225">
    <property type="entry name" value="Small_GTP-bd"/>
</dbReference>
<evidence type="ECO:0000256" key="1">
    <source>
        <dbReference type="ARBA" id="ARBA00001946"/>
    </source>
</evidence>
<dbReference type="InterPro" id="IPR030393">
    <property type="entry name" value="G_ENGB_dom"/>
</dbReference>
<comment type="similarity">
    <text evidence="2">Belongs to the TRAFAC class TrmE-Era-EngA-EngB-Septin-like GTPase superfamily. EngB GTPase family.</text>
</comment>
<name>A0A0G1XFJ2_9BACT</name>
<feature type="domain" description="EngB-type G" evidence="10">
    <location>
        <begin position="31"/>
        <end position="201"/>
    </location>
</feature>
<keyword evidence="6" id="KW-0460">Magnesium</keyword>
<evidence type="ECO:0000256" key="2">
    <source>
        <dbReference type="ARBA" id="ARBA00009638"/>
    </source>
</evidence>
<dbReference type="PANTHER" id="PTHR11649">
    <property type="entry name" value="MSS1/TRME-RELATED GTP-BINDING PROTEIN"/>
    <property type="match status" value="1"/>
</dbReference>
<dbReference type="PANTHER" id="PTHR11649:SF13">
    <property type="entry name" value="ENGB-TYPE G DOMAIN-CONTAINING PROTEIN"/>
    <property type="match status" value="1"/>
</dbReference>
<dbReference type="GO" id="GO:0000917">
    <property type="term" value="P:division septum assembly"/>
    <property type="evidence" value="ECO:0007669"/>
    <property type="project" value="UniProtKB-KW"/>
</dbReference>
<dbReference type="HAMAP" id="MF_00321">
    <property type="entry name" value="GTPase_EngB"/>
    <property type="match status" value="1"/>
</dbReference>
<evidence type="ECO:0000259" key="10">
    <source>
        <dbReference type="PROSITE" id="PS51706"/>
    </source>
</evidence>
<evidence type="ECO:0000256" key="6">
    <source>
        <dbReference type="ARBA" id="ARBA00022842"/>
    </source>
</evidence>
<dbReference type="AlphaFoldDB" id="A0A0G1XFJ2"/>
<dbReference type="NCBIfam" id="TIGR03598">
    <property type="entry name" value="GTPase_YsxC"/>
    <property type="match status" value="1"/>
</dbReference>
<gene>
    <name evidence="11" type="ORF">UY72_C0035G0001</name>
</gene>
<organism evidence="11 12">
    <name type="scientific">Candidatus Uhrbacteria bacterium GW2011_GWD2_52_7</name>
    <dbReference type="NCBI Taxonomy" id="1618989"/>
    <lineage>
        <taxon>Bacteria</taxon>
        <taxon>Candidatus Uhriibacteriota</taxon>
    </lineage>
</organism>